<dbReference type="EMBL" id="GEEE01017547">
    <property type="protein sequence ID" value="JAP45678.1"/>
    <property type="molecule type" value="Transcribed_RNA"/>
</dbReference>
<dbReference type="InterPro" id="IPR046824">
    <property type="entry name" value="Mss51-like_C"/>
</dbReference>
<proteinExistence type="predicted"/>
<evidence type="ECO:0000256" key="2">
    <source>
        <dbReference type="ARBA" id="ARBA00022771"/>
    </source>
</evidence>
<accession>A0A0X3P1G0</accession>
<evidence type="ECO:0000259" key="5">
    <source>
        <dbReference type="PROSITE" id="PS50865"/>
    </source>
</evidence>
<keyword evidence="1" id="KW-0479">Metal-binding</keyword>
<name>A0A0X3P1G0_SCHSO</name>
<evidence type="ECO:0000256" key="4">
    <source>
        <dbReference type="PROSITE-ProRule" id="PRU00134"/>
    </source>
</evidence>
<evidence type="ECO:0000313" key="6">
    <source>
        <dbReference type="EMBL" id="JAP45678.1"/>
    </source>
</evidence>
<feature type="domain" description="MYND-type" evidence="5">
    <location>
        <begin position="11"/>
        <end position="58"/>
    </location>
</feature>
<dbReference type="Pfam" id="PF20179">
    <property type="entry name" value="MSS51_C"/>
    <property type="match status" value="1"/>
</dbReference>
<organism evidence="6">
    <name type="scientific">Schistocephalus solidus</name>
    <name type="common">Tapeworm</name>
    <dbReference type="NCBI Taxonomy" id="70667"/>
    <lineage>
        <taxon>Eukaryota</taxon>
        <taxon>Metazoa</taxon>
        <taxon>Spiralia</taxon>
        <taxon>Lophotrochozoa</taxon>
        <taxon>Platyhelminthes</taxon>
        <taxon>Cestoda</taxon>
        <taxon>Eucestoda</taxon>
        <taxon>Diphyllobothriidea</taxon>
        <taxon>Diphyllobothriidae</taxon>
        <taxon>Schistocephalus</taxon>
    </lineage>
</organism>
<dbReference type="InterPro" id="IPR002893">
    <property type="entry name" value="Znf_MYND"/>
</dbReference>
<evidence type="ECO:0000256" key="3">
    <source>
        <dbReference type="ARBA" id="ARBA00022833"/>
    </source>
</evidence>
<gene>
    <name evidence="6" type="primary">ZMY15</name>
    <name evidence="6" type="ORF">TR133554</name>
</gene>
<dbReference type="PROSITE" id="PS50865">
    <property type="entry name" value="ZF_MYND_2"/>
    <property type="match status" value="1"/>
</dbReference>
<dbReference type="GO" id="GO:0008270">
    <property type="term" value="F:zinc ion binding"/>
    <property type="evidence" value="ECO:0007669"/>
    <property type="project" value="UniProtKB-KW"/>
</dbReference>
<reference evidence="6" key="1">
    <citation type="submission" date="2016-01" db="EMBL/GenBank/DDBJ databases">
        <title>Reference transcriptome for the parasite Schistocephalus solidus: insights into the molecular evolution of parasitism.</title>
        <authorList>
            <person name="Hebert F.O."/>
            <person name="Grambauer S."/>
            <person name="Barber I."/>
            <person name="Landry C.R."/>
            <person name="Aubin-Horth N."/>
        </authorList>
    </citation>
    <scope>NUCLEOTIDE SEQUENCE</scope>
</reference>
<keyword evidence="3" id="KW-0862">Zinc</keyword>
<keyword evidence="2 4" id="KW-0863">Zinc-finger</keyword>
<sequence>MEDDPEFFAQCSYCARVLPKKNCLTCESCHALVYCSQYCRTQDFSNTLISDHAHSKWCSLLSVFMNRSNCVTEFPFTFSDQTTCETFSSGKLFQFLRLYGIYNLGLWKYLFHTSGSGPGEELALWDGLISTDPYRLDYSSTYPNPLAVREEVAYLNAYASPSEAILLSAVPPIQPSVPGRPRLLSVDLTDWASFYAWRGLPLTSPVAFLLHWPLTIYFILNNLLRHIGEDAYLSVIYQESLTIHLIGVEREVDLLPVFKELDHLISPDIKRVQLIFIGPTISPVAHSTLWYLSARMSAGLWRGLYHEFIADDLRRRWTETADVIIGFNAGLATYGTWPETVDVLNKLGKPLFFTDSCQYSCLCSLRVLEKLKLRSTTGEVGPKLTDFDFLSSLVLNPFRCPLRIPSMSTKWPWLSNAFIFSPCVDFSLTKQMLDIKL</sequence>
<evidence type="ECO:0000256" key="1">
    <source>
        <dbReference type="ARBA" id="ARBA00022723"/>
    </source>
</evidence>
<dbReference type="PANTHER" id="PTHR47570">
    <property type="entry name" value="ZINC ION BINDING PROTEIN"/>
    <property type="match status" value="1"/>
</dbReference>
<protein>
    <submittedName>
        <fullName evidence="6">Zinc finger MYND domain-containing protein 15</fullName>
    </submittedName>
</protein>
<dbReference type="AlphaFoldDB" id="A0A0X3P1G0"/>
<dbReference type="SUPFAM" id="SSF144232">
    <property type="entry name" value="HIT/MYND zinc finger-like"/>
    <property type="match status" value="1"/>
</dbReference>
<dbReference type="PANTHER" id="PTHR47570:SF1">
    <property type="entry name" value="ZINC ION BINDING PROTEIN"/>
    <property type="match status" value="1"/>
</dbReference>